<dbReference type="GO" id="GO:0003779">
    <property type="term" value="F:actin binding"/>
    <property type="evidence" value="ECO:0007669"/>
    <property type="project" value="TreeGrafter"/>
</dbReference>
<evidence type="ECO:0000256" key="2">
    <source>
        <dbReference type="SAM" id="MobiDB-lite"/>
    </source>
</evidence>
<feature type="compositionally biased region" description="Polar residues" evidence="2">
    <location>
        <begin position="77"/>
        <end position="93"/>
    </location>
</feature>
<organism evidence="3">
    <name type="scientific">Eremomyces bilateralis CBS 781.70</name>
    <dbReference type="NCBI Taxonomy" id="1392243"/>
    <lineage>
        <taxon>Eukaryota</taxon>
        <taxon>Fungi</taxon>
        <taxon>Dikarya</taxon>
        <taxon>Ascomycota</taxon>
        <taxon>Pezizomycotina</taxon>
        <taxon>Dothideomycetes</taxon>
        <taxon>Dothideomycetes incertae sedis</taxon>
        <taxon>Eremomycetales</taxon>
        <taxon>Eremomycetaceae</taxon>
        <taxon>Eremomyces</taxon>
    </lineage>
</organism>
<proteinExistence type="predicted"/>
<keyword evidence="4" id="KW-1185">Reference proteome</keyword>
<dbReference type="GO" id="GO:0030036">
    <property type="term" value="P:actin cytoskeleton organization"/>
    <property type="evidence" value="ECO:0007669"/>
    <property type="project" value="TreeGrafter"/>
</dbReference>
<dbReference type="GeneID" id="54423641"/>
<protein>
    <recommendedName>
        <fullName evidence="6">Protein BNI4</fullName>
    </recommendedName>
</protein>
<feature type="compositionally biased region" description="Basic and acidic residues" evidence="2">
    <location>
        <begin position="603"/>
        <end position="613"/>
    </location>
</feature>
<evidence type="ECO:0000313" key="4">
    <source>
        <dbReference type="Proteomes" id="UP000504638"/>
    </source>
</evidence>
<keyword evidence="1" id="KW-0175">Coiled coil</keyword>
<feature type="region of interest" description="Disordered" evidence="2">
    <location>
        <begin position="573"/>
        <end position="613"/>
    </location>
</feature>
<feature type="coiled-coil region" evidence="1">
    <location>
        <begin position="438"/>
        <end position="468"/>
    </location>
</feature>
<evidence type="ECO:0000256" key="1">
    <source>
        <dbReference type="SAM" id="Coils"/>
    </source>
</evidence>
<reference evidence="5" key="2">
    <citation type="submission" date="2020-04" db="EMBL/GenBank/DDBJ databases">
        <authorList>
            <consortium name="NCBI Genome Project"/>
        </authorList>
    </citation>
    <scope>NUCLEOTIDE SEQUENCE</scope>
    <source>
        <strain evidence="5">CBS 781.70</strain>
    </source>
</reference>
<feature type="compositionally biased region" description="Polar residues" evidence="2">
    <location>
        <begin position="315"/>
        <end position="335"/>
    </location>
</feature>
<evidence type="ECO:0000313" key="3">
    <source>
        <dbReference type="EMBL" id="KAF1811459.1"/>
    </source>
</evidence>
<dbReference type="Proteomes" id="UP000504638">
    <property type="component" value="Unplaced"/>
</dbReference>
<feature type="compositionally biased region" description="Polar residues" evidence="2">
    <location>
        <begin position="278"/>
        <end position="295"/>
    </location>
</feature>
<gene>
    <name evidence="3 5" type="ORF">P152DRAFT_56894</name>
</gene>
<sequence length="769" mass="81639">MAEVLAPIVQPATTMLHSSPDAFKSVSQSHQSSRPHPMPSSHIYNAQRGGIPYRGTSASPVAPYAFQTTPHLRLDNRTSSAPAPSSGLQQNFQPGHHSSRSGPASTSSASTASTASSSSASMTGRQVSKDDSMVPVGSSAMSRIDGRPASSFIHSTSVPDLSLQLTDSQSKTSADRYRRTLRRPETALLGETNHTDQSAVDAQSKDQLLLPSVFKPNLGSTNSPTAKHIRSGSADDTTQNNRQSGSELAKRYRRRSLGNLGNLEPALNSEPLVKPTSEVMSTASAPRPNITTATVSLRPASSRERTASSESRASVHSQIQRPASARNDSYNSSKPSMFAITPPQHQPRSGHRVPSDGGKRLAASPLAKPILADDESSSPSSSRPKTPEPSIATQTPAMRQLSALNEKELNKGMKSRLRRALSFSSAAELRKAAETNAAMAAAADRNKLRKDNREAEQEREDAIVAQQEAAGIGSSIYSGQGNVFTGSTDNLSISSTASSASMMLRKVGRGMKKSTRSLKAIFRPKSMVGGPTEDAGAAGTAGPSVAEVSMVTVEAEREQVNVHVDSYDHPVGGSGLLKLDTSSVDSSSIDPPSSSHGSVTGGDSRKTILGGDRERQQILAAVAKKGILKRPGSTNSSPVVSPADQKTAGFALPPVPYVGDSPASSAPGTPVEERIRLDGTDYFMAASRFATASSKSLPNTPGGSIRNITFSPRIQFHDVWSPTDYDRRGDIATCNKLTPMLAQQIKEELNTFKMEMEVHELSKPHTHFF</sequence>
<reference evidence="5" key="3">
    <citation type="submission" date="2025-04" db="UniProtKB">
        <authorList>
            <consortium name="RefSeq"/>
        </authorList>
    </citation>
    <scope>IDENTIFICATION</scope>
    <source>
        <strain evidence="5">CBS 781.70</strain>
    </source>
</reference>
<feature type="region of interest" description="Disordered" evidence="2">
    <location>
        <begin position="183"/>
        <end position="399"/>
    </location>
</feature>
<feature type="region of interest" description="Disordered" evidence="2">
    <location>
        <begin position="1"/>
        <end position="56"/>
    </location>
</feature>
<evidence type="ECO:0008006" key="6">
    <source>
        <dbReference type="Google" id="ProtNLM"/>
    </source>
</evidence>
<name>A0A6G1G0X6_9PEZI</name>
<dbReference type="PANTHER" id="PTHR12751:SF18">
    <property type="entry name" value="PHOSPHATASE AND ACTIN REGULATOR 1"/>
    <property type="match status" value="1"/>
</dbReference>
<feature type="compositionally biased region" description="Low complexity" evidence="2">
    <location>
        <begin position="582"/>
        <end position="598"/>
    </location>
</feature>
<accession>A0A6G1G0X6</accession>
<feature type="compositionally biased region" description="Polar residues" evidence="2">
    <location>
        <begin position="234"/>
        <end position="246"/>
    </location>
</feature>
<feature type="region of interest" description="Disordered" evidence="2">
    <location>
        <begin position="74"/>
        <end position="151"/>
    </location>
</feature>
<dbReference type="OrthoDB" id="5563016at2759"/>
<dbReference type="PANTHER" id="PTHR12751">
    <property type="entry name" value="PHOSPHATASE AND ACTIN REGULATOR PHACTR"/>
    <property type="match status" value="1"/>
</dbReference>
<feature type="compositionally biased region" description="Low complexity" evidence="2">
    <location>
        <begin position="100"/>
        <end position="121"/>
    </location>
</feature>
<dbReference type="EMBL" id="ML975161">
    <property type="protein sequence ID" value="KAF1811459.1"/>
    <property type="molecule type" value="Genomic_DNA"/>
</dbReference>
<dbReference type="AlphaFoldDB" id="A0A6G1G0X6"/>
<reference evidence="3 5" key="1">
    <citation type="submission" date="2020-01" db="EMBL/GenBank/DDBJ databases">
        <authorList>
            <consortium name="DOE Joint Genome Institute"/>
            <person name="Haridas S."/>
            <person name="Albert R."/>
            <person name="Binder M."/>
            <person name="Bloem J."/>
            <person name="Labutti K."/>
            <person name="Salamov A."/>
            <person name="Andreopoulos B."/>
            <person name="Baker S.E."/>
            <person name="Barry K."/>
            <person name="Bills G."/>
            <person name="Bluhm B.H."/>
            <person name="Cannon C."/>
            <person name="Castanera R."/>
            <person name="Culley D.E."/>
            <person name="Daum C."/>
            <person name="Ezra D."/>
            <person name="Gonzalez J.B."/>
            <person name="Henrissat B."/>
            <person name="Kuo A."/>
            <person name="Liang C."/>
            <person name="Lipzen A."/>
            <person name="Lutzoni F."/>
            <person name="Magnuson J."/>
            <person name="Mondo S."/>
            <person name="Nolan M."/>
            <person name="Ohm R."/>
            <person name="Pangilinan J."/>
            <person name="Park H.-J."/>
            <person name="Ramirez L."/>
            <person name="Alfaro M."/>
            <person name="Sun H."/>
            <person name="Tritt A."/>
            <person name="Yoshinaga Y."/>
            <person name="Zwiers L.-H."/>
            <person name="Turgeon B.G."/>
            <person name="Goodwin S.B."/>
            <person name="Spatafora J.W."/>
            <person name="Crous P.W."/>
            <person name="Grigoriev I.V."/>
        </authorList>
    </citation>
    <scope>NUCLEOTIDE SEQUENCE</scope>
    <source>
        <strain evidence="3 5">CBS 781.70</strain>
    </source>
</reference>
<feature type="compositionally biased region" description="Low complexity" evidence="2">
    <location>
        <begin position="377"/>
        <end position="390"/>
    </location>
</feature>
<evidence type="ECO:0000313" key="5">
    <source>
        <dbReference type="RefSeq" id="XP_033533090.1"/>
    </source>
</evidence>
<dbReference type="RefSeq" id="XP_033533090.1">
    <property type="nucleotide sequence ID" value="XM_033683071.1"/>
</dbReference>
<feature type="compositionally biased region" description="Polar residues" evidence="2">
    <location>
        <begin position="25"/>
        <end position="34"/>
    </location>
</feature>